<reference evidence="2" key="1">
    <citation type="journal article" date="2019" name="Int. J. Syst. Evol. Microbiol.">
        <title>The Global Catalogue of Microorganisms (GCM) 10K type strain sequencing project: providing services to taxonomists for standard genome sequencing and annotation.</title>
        <authorList>
            <consortium name="The Broad Institute Genomics Platform"/>
            <consortium name="The Broad Institute Genome Sequencing Center for Infectious Disease"/>
            <person name="Wu L."/>
            <person name="Ma J."/>
        </authorList>
    </citation>
    <scope>NUCLEOTIDE SEQUENCE [LARGE SCALE GENOMIC DNA]</scope>
    <source>
        <strain evidence="2">YIM 94188</strain>
    </source>
</reference>
<name>A0ABW0ZL10_9ACTN</name>
<dbReference type="CDD" id="cd00093">
    <property type="entry name" value="HTH_XRE"/>
    <property type="match status" value="1"/>
</dbReference>
<dbReference type="RefSeq" id="WP_136434324.1">
    <property type="nucleotide sequence ID" value="NZ_JBHSNS010000007.1"/>
</dbReference>
<sequence>MVDQDTQAVVDRLDAAVAASGLSLRRFAHALGTSASRLSSYRTGRVAPSAAFLLRAERIANALRQARRDSVPTILDAMESIRRADSKHDDDWTYALALEARDRLRDTLHRHRSLAATWEIQPPANVAERWRALLAAFVSHEFTEAGLPAPPWTEAPKLATEWVLDTPRLSASEIKGETPDWLAERNIFIAEKDLVTL</sequence>
<dbReference type="SUPFAM" id="SSF47413">
    <property type="entry name" value="lambda repressor-like DNA-binding domains"/>
    <property type="match status" value="1"/>
</dbReference>
<dbReference type="EMBL" id="JBHSNS010000007">
    <property type="protein sequence ID" value="MFC5730264.1"/>
    <property type="molecule type" value="Genomic_DNA"/>
</dbReference>
<proteinExistence type="predicted"/>
<dbReference type="Gene3D" id="1.10.260.40">
    <property type="entry name" value="lambda repressor-like DNA-binding domains"/>
    <property type="match status" value="1"/>
</dbReference>
<protein>
    <submittedName>
        <fullName evidence="1">Helix-turn-helix domain-containing protein</fullName>
    </submittedName>
</protein>
<gene>
    <name evidence="1" type="ORF">ACFPQB_15180</name>
</gene>
<dbReference type="InterPro" id="IPR010982">
    <property type="entry name" value="Lambda_DNA-bd_dom_sf"/>
</dbReference>
<evidence type="ECO:0000313" key="2">
    <source>
        <dbReference type="Proteomes" id="UP001596072"/>
    </source>
</evidence>
<evidence type="ECO:0000313" key="1">
    <source>
        <dbReference type="EMBL" id="MFC5730264.1"/>
    </source>
</evidence>
<keyword evidence="2" id="KW-1185">Reference proteome</keyword>
<organism evidence="1 2">
    <name type="scientific">Nocardioides vastitatis</name>
    <dbReference type="NCBI Taxonomy" id="2568655"/>
    <lineage>
        <taxon>Bacteria</taxon>
        <taxon>Bacillati</taxon>
        <taxon>Actinomycetota</taxon>
        <taxon>Actinomycetes</taxon>
        <taxon>Propionibacteriales</taxon>
        <taxon>Nocardioidaceae</taxon>
        <taxon>Nocardioides</taxon>
    </lineage>
</organism>
<comment type="caution">
    <text evidence="1">The sequence shown here is derived from an EMBL/GenBank/DDBJ whole genome shotgun (WGS) entry which is preliminary data.</text>
</comment>
<dbReference type="InterPro" id="IPR001387">
    <property type="entry name" value="Cro/C1-type_HTH"/>
</dbReference>
<accession>A0ABW0ZL10</accession>
<dbReference type="Proteomes" id="UP001596072">
    <property type="component" value="Unassembled WGS sequence"/>
</dbReference>